<sequence>MVNQWTGEWTEEKDYSKYPKEKWCDYDYMAAWIREQKYEPETSMKNLIEMIFGYYFEDDDVKERGYFAIKDERKYPDNLMIFVPDVAKYVFASGGLSEFDDEFIQMIPNYEKIKL</sequence>
<proteinExistence type="predicted"/>
<accession>A0ABR7F3P9</accession>
<dbReference type="RefSeq" id="WP_186840146.1">
    <property type="nucleotide sequence ID" value="NZ_JACOOZ010000003.1"/>
</dbReference>
<name>A0ABR7F3P9_9FIRM</name>
<keyword evidence="2" id="KW-1185">Reference proteome</keyword>
<dbReference type="Proteomes" id="UP000597877">
    <property type="component" value="Unassembled WGS sequence"/>
</dbReference>
<reference evidence="1 2" key="1">
    <citation type="submission" date="2020-08" db="EMBL/GenBank/DDBJ databases">
        <title>Genome public.</title>
        <authorList>
            <person name="Liu C."/>
            <person name="Sun Q."/>
        </authorList>
    </citation>
    <scope>NUCLEOTIDE SEQUENCE [LARGE SCALE GENOMIC DNA]</scope>
    <source>
        <strain evidence="1 2">BX4</strain>
    </source>
</reference>
<evidence type="ECO:0000313" key="1">
    <source>
        <dbReference type="EMBL" id="MBC5667365.1"/>
    </source>
</evidence>
<organism evidence="1 2">
    <name type="scientific">Eubacterium segne</name>
    <dbReference type="NCBI Taxonomy" id="2763045"/>
    <lineage>
        <taxon>Bacteria</taxon>
        <taxon>Bacillati</taxon>
        <taxon>Bacillota</taxon>
        <taxon>Clostridia</taxon>
        <taxon>Eubacteriales</taxon>
        <taxon>Eubacteriaceae</taxon>
        <taxon>Eubacterium</taxon>
    </lineage>
</organism>
<gene>
    <name evidence="1" type="ORF">H8S00_05110</name>
</gene>
<evidence type="ECO:0000313" key="2">
    <source>
        <dbReference type="Proteomes" id="UP000597877"/>
    </source>
</evidence>
<protein>
    <submittedName>
        <fullName evidence="1">Uncharacterized protein</fullName>
    </submittedName>
</protein>
<comment type="caution">
    <text evidence="1">The sequence shown here is derived from an EMBL/GenBank/DDBJ whole genome shotgun (WGS) entry which is preliminary data.</text>
</comment>
<dbReference type="EMBL" id="JACOOZ010000003">
    <property type="protein sequence ID" value="MBC5667365.1"/>
    <property type="molecule type" value="Genomic_DNA"/>
</dbReference>